<evidence type="ECO:0000256" key="1">
    <source>
        <dbReference type="SAM" id="MobiDB-lite"/>
    </source>
</evidence>
<evidence type="ECO:0000313" key="3">
    <source>
        <dbReference type="Proteomes" id="UP001066276"/>
    </source>
</evidence>
<gene>
    <name evidence="2" type="ORF">NDU88_006736</name>
</gene>
<evidence type="ECO:0000313" key="2">
    <source>
        <dbReference type="EMBL" id="KAJ1166331.1"/>
    </source>
</evidence>
<proteinExistence type="predicted"/>
<dbReference type="EMBL" id="JANPWB010000008">
    <property type="protein sequence ID" value="KAJ1166331.1"/>
    <property type="molecule type" value="Genomic_DNA"/>
</dbReference>
<feature type="compositionally biased region" description="Polar residues" evidence="1">
    <location>
        <begin position="11"/>
        <end position="21"/>
    </location>
</feature>
<name>A0AAV7SQR2_PLEWA</name>
<protein>
    <submittedName>
        <fullName evidence="2">Uncharacterized protein</fullName>
    </submittedName>
</protein>
<accession>A0AAV7SQR2</accession>
<dbReference type="Proteomes" id="UP001066276">
    <property type="component" value="Chromosome 4_2"/>
</dbReference>
<reference evidence="2" key="1">
    <citation type="journal article" date="2022" name="bioRxiv">
        <title>Sequencing and chromosome-scale assembly of the giantPleurodeles waltlgenome.</title>
        <authorList>
            <person name="Brown T."/>
            <person name="Elewa A."/>
            <person name="Iarovenko S."/>
            <person name="Subramanian E."/>
            <person name="Araus A.J."/>
            <person name="Petzold A."/>
            <person name="Susuki M."/>
            <person name="Suzuki K.-i.T."/>
            <person name="Hayashi T."/>
            <person name="Toyoda A."/>
            <person name="Oliveira C."/>
            <person name="Osipova E."/>
            <person name="Leigh N.D."/>
            <person name="Simon A."/>
            <person name="Yun M.H."/>
        </authorList>
    </citation>
    <scope>NUCLEOTIDE SEQUENCE</scope>
    <source>
        <strain evidence="2">20211129_DDA</strain>
        <tissue evidence="2">Liver</tissue>
    </source>
</reference>
<keyword evidence="3" id="KW-1185">Reference proteome</keyword>
<organism evidence="2 3">
    <name type="scientific">Pleurodeles waltl</name>
    <name type="common">Iberian ribbed newt</name>
    <dbReference type="NCBI Taxonomy" id="8319"/>
    <lineage>
        <taxon>Eukaryota</taxon>
        <taxon>Metazoa</taxon>
        <taxon>Chordata</taxon>
        <taxon>Craniata</taxon>
        <taxon>Vertebrata</taxon>
        <taxon>Euteleostomi</taxon>
        <taxon>Amphibia</taxon>
        <taxon>Batrachia</taxon>
        <taxon>Caudata</taxon>
        <taxon>Salamandroidea</taxon>
        <taxon>Salamandridae</taxon>
        <taxon>Pleurodelinae</taxon>
        <taxon>Pleurodeles</taxon>
    </lineage>
</organism>
<comment type="caution">
    <text evidence="2">The sequence shown here is derived from an EMBL/GenBank/DDBJ whole genome shotgun (WGS) entry which is preliminary data.</text>
</comment>
<feature type="region of interest" description="Disordered" evidence="1">
    <location>
        <begin position="1"/>
        <end position="30"/>
    </location>
</feature>
<sequence length="174" mass="18321">MAAGGRGMDPEQNSAPGSYTGHTARPRPFSGLYHGTALPPHCVCSSRPQRHQPGLAPPPSLCRSPLCHSSAQSSLCCTALTQSRRQASGPPVSTLMGPSEAPVQPPAECLFNSTWLPFYGANSLPAPGFSPALTGAVTRSDADLASKVPPPPVQLQGAGRYRHCLRQMRGPEHY</sequence>
<dbReference type="AlphaFoldDB" id="A0AAV7SQR2"/>